<dbReference type="AlphaFoldDB" id="A0A1D2QN42"/>
<keyword evidence="1" id="KW-1133">Transmembrane helix</keyword>
<gene>
    <name evidence="2" type="ORF">AB835_11295</name>
</gene>
<keyword evidence="1" id="KW-0812">Transmembrane</keyword>
<dbReference type="EMBL" id="MDLC01000044">
    <property type="protein sequence ID" value="ODS22980.1"/>
    <property type="molecule type" value="Genomic_DNA"/>
</dbReference>
<comment type="caution">
    <text evidence="2">The sequence shown here is derived from an EMBL/GenBank/DDBJ whole genome shotgun (WGS) entry which is preliminary data.</text>
</comment>
<evidence type="ECO:0000313" key="2">
    <source>
        <dbReference type="EMBL" id="ODS22980.1"/>
    </source>
</evidence>
<keyword evidence="1" id="KW-0472">Membrane</keyword>
<dbReference type="Proteomes" id="UP000242502">
    <property type="component" value="Unassembled WGS sequence"/>
</dbReference>
<protein>
    <submittedName>
        <fullName evidence="2">Uncharacterized protein</fullName>
    </submittedName>
</protein>
<accession>A0A1D2QN42</accession>
<organism evidence="2 3">
    <name type="scientific">Candidatus Endobugula sertula</name>
    <name type="common">Bugula neritina bacterial symbiont</name>
    <dbReference type="NCBI Taxonomy" id="62101"/>
    <lineage>
        <taxon>Bacteria</taxon>
        <taxon>Pseudomonadati</taxon>
        <taxon>Pseudomonadota</taxon>
        <taxon>Gammaproteobacteria</taxon>
        <taxon>Cellvibrionales</taxon>
        <taxon>Cellvibrionaceae</taxon>
        <taxon>Candidatus Endobugula</taxon>
    </lineage>
</organism>
<feature type="transmembrane region" description="Helical" evidence="1">
    <location>
        <begin position="12"/>
        <end position="36"/>
    </location>
</feature>
<reference evidence="2 3" key="1">
    <citation type="journal article" date="2016" name="Appl. Environ. Microbiol.">
        <title>Lack of Overt Genome Reduction in the Bryostatin-Producing Bryozoan Symbiont "Candidatus Endobugula sertula".</title>
        <authorList>
            <person name="Miller I.J."/>
            <person name="Vanee N."/>
            <person name="Fong S.S."/>
            <person name="Lim-Fong G.E."/>
            <person name="Kwan J.C."/>
        </authorList>
    </citation>
    <scope>NUCLEOTIDE SEQUENCE [LARGE SCALE GENOMIC DNA]</scope>
    <source>
        <strain evidence="2">AB1-4</strain>
    </source>
</reference>
<sequence length="82" mass="9797">MALEREAIEKIYLIFLVLYFTIVLFVVFYVQSLYVYPREKTMVFFESTLALQRLFNKGNNDAIRIVYFSLFDRRPTGCLPKL</sequence>
<evidence type="ECO:0000313" key="3">
    <source>
        <dbReference type="Proteomes" id="UP000242502"/>
    </source>
</evidence>
<evidence type="ECO:0000256" key="1">
    <source>
        <dbReference type="SAM" id="Phobius"/>
    </source>
</evidence>
<proteinExistence type="predicted"/>
<name>A0A1D2QN42_9GAMM</name>